<sequence length="98" mass="9998">MDTGLAAAMIEAPLDLQKNLIVPDNHYEVCKAGGTPISGNAAGNTQDYYDLAGANVSPPPLPAGFTPRGIVALVFSCIAAVLGLASIVWYGLAPITGK</sequence>
<gene>
    <name evidence="2" type="ORF">PHISCL_08719</name>
</gene>
<dbReference type="Proteomes" id="UP000266188">
    <property type="component" value="Unassembled WGS sequence"/>
</dbReference>
<dbReference type="STRING" id="2070753.A0A3A2Z8J5"/>
<keyword evidence="1" id="KW-1133">Transmembrane helix</keyword>
<protein>
    <submittedName>
        <fullName evidence="2">Iron transport multicopper oxidase</fullName>
    </submittedName>
</protein>
<dbReference type="EMBL" id="MVGC01000470">
    <property type="protein sequence ID" value="RJE18950.1"/>
    <property type="molecule type" value="Genomic_DNA"/>
</dbReference>
<evidence type="ECO:0000313" key="3">
    <source>
        <dbReference type="Proteomes" id="UP000266188"/>
    </source>
</evidence>
<keyword evidence="1" id="KW-0472">Membrane</keyword>
<dbReference type="OrthoDB" id="2121828at2759"/>
<comment type="caution">
    <text evidence="2">The sequence shown here is derived from an EMBL/GenBank/DDBJ whole genome shotgun (WGS) entry which is preliminary data.</text>
</comment>
<name>A0A3A2Z8J5_9EURO</name>
<dbReference type="AlphaFoldDB" id="A0A3A2Z8J5"/>
<evidence type="ECO:0000256" key="1">
    <source>
        <dbReference type="SAM" id="Phobius"/>
    </source>
</evidence>
<feature type="transmembrane region" description="Helical" evidence="1">
    <location>
        <begin position="70"/>
        <end position="92"/>
    </location>
</feature>
<proteinExistence type="predicted"/>
<evidence type="ECO:0000313" key="2">
    <source>
        <dbReference type="EMBL" id="RJE18950.1"/>
    </source>
</evidence>
<organism evidence="2 3">
    <name type="scientific">Aspergillus sclerotialis</name>
    <dbReference type="NCBI Taxonomy" id="2070753"/>
    <lineage>
        <taxon>Eukaryota</taxon>
        <taxon>Fungi</taxon>
        <taxon>Dikarya</taxon>
        <taxon>Ascomycota</taxon>
        <taxon>Pezizomycotina</taxon>
        <taxon>Eurotiomycetes</taxon>
        <taxon>Eurotiomycetidae</taxon>
        <taxon>Eurotiales</taxon>
        <taxon>Aspergillaceae</taxon>
        <taxon>Aspergillus</taxon>
        <taxon>Aspergillus subgen. Polypaecilum</taxon>
    </lineage>
</organism>
<accession>A0A3A2Z8J5</accession>
<keyword evidence="1" id="KW-0812">Transmembrane</keyword>
<keyword evidence="3" id="KW-1185">Reference proteome</keyword>
<reference evidence="3" key="1">
    <citation type="submission" date="2017-02" db="EMBL/GenBank/DDBJ databases">
        <authorList>
            <person name="Tafer H."/>
            <person name="Lopandic K."/>
        </authorList>
    </citation>
    <scope>NUCLEOTIDE SEQUENCE [LARGE SCALE GENOMIC DNA]</scope>
    <source>
        <strain evidence="3">CBS 366.77</strain>
    </source>
</reference>